<evidence type="ECO:0000313" key="2">
    <source>
        <dbReference type="Proteomes" id="UP000219452"/>
    </source>
</evidence>
<evidence type="ECO:0000313" key="1">
    <source>
        <dbReference type="EMBL" id="SOD92759.1"/>
    </source>
</evidence>
<dbReference type="InterPro" id="IPR045397">
    <property type="entry name" value="TumE-like"/>
</dbReference>
<accession>A0A286GCB7</accession>
<keyword evidence="2" id="KW-1185">Reference proteome</keyword>
<dbReference type="EMBL" id="OCNH01000003">
    <property type="protein sequence ID" value="SOD92759.1"/>
    <property type="molecule type" value="Genomic_DNA"/>
</dbReference>
<dbReference type="Pfam" id="PF20126">
    <property type="entry name" value="TumE"/>
    <property type="match status" value="1"/>
</dbReference>
<name>A0A286GCB7_9BACT</name>
<dbReference type="RefSeq" id="WP_097127934.1">
    <property type="nucleotide sequence ID" value="NZ_OCNH01000003.1"/>
</dbReference>
<organism evidence="1 2">
    <name type="scientific">Spirosoma fluviale</name>
    <dbReference type="NCBI Taxonomy" id="1597977"/>
    <lineage>
        <taxon>Bacteria</taxon>
        <taxon>Pseudomonadati</taxon>
        <taxon>Bacteroidota</taxon>
        <taxon>Cytophagia</taxon>
        <taxon>Cytophagales</taxon>
        <taxon>Cytophagaceae</taxon>
        <taxon>Spirosoma</taxon>
    </lineage>
</organism>
<dbReference type="OrthoDB" id="959390at2"/>
<dbReference type="Proteomes" id="UP000219452">
    <property type="component" value="Unassembled WGS sequence"/>
</dbReference>
<dbReference type="AlphaFoldDB" id="A0A286GCB7"/>
<proteinExistence type="predicted"/>
<gene>
    <name evidence="1" type="ORF">SAMN06269250_4144</name>
</gene>
<reference evidence="2" key="1">
    <citation type="submission" date="2017-09" db="EMBL/GenBank/DDBJ databases">
        <authorList>
            <person name="Varghese N."/>
            <person name="Submissions S."/>
        </authorList>
    </citation>
    <scope>NUCLEOTIDE SEQUENCE [LARGE SCALE GENOMIC DNA]</scope>
    <source>
        <strain evidence="2">DSM 29961</strain>
    </source>
</reference>
<protein>
    <submittedName>
        <fullName evidence="1">Uncharacterized protein</fullName>
    </submittedName>
</protein>
<sequence length="121" mass="13935">MTHDLYSFRHIIVASTSFTPSYRPEVTQVRGQLTFSDQSVLHVRENYILASGRIDYAYQWQNATHQLIHRWDNAHPVPQFDTSPHHQHIGFEDNVLPSEPMTLDKVLSFIAGQLDQSTTSD</sequence>